<evidence type="ECO:0000259" key="2">
    <source>
        <dbReference type="Pfam" id="PF01593"/>
    </source>
</evidence>
<feature type="domain" description="Amine oxidase" evidence="2">
    <location>
        <begin position="225"/>
        <end position="402"/>
    </location>
</feature>
<dbReference type="SUPFAM" id="SSF51905">
    <property type="entry name" value="FAD/NAD(P)-binding domain"/>
    <property type="match status" value="1"/>
</dbReference>
<feature type="domain" description="Amine oxidase" evidence="2">
    <location>
        <begin position="28"/>
        <end position="96"/>
    </location>
</feature>
<keyword evidence="4" id="KW-1185">Reference proteome</keyword>
<dbReference type="InterPro" id="IPR036188">
    <property type="entry name" value="FAD/NAD-bd_sf"/>
</dbReference>
<gene>
    <name evidence="3" type="ORF">WA026_022593</name>
</gene>
<sequence length="403" mass="46013">MLLKLICSLFFLAICSAEKVIIIGAGAAGLATASRLLENNITDFRILEAEERIGGRINSIFFGDAFIDLGAQNIHGDEGNLVYEIAKEFVNFKSEISETHVYYQGCKKHGNDLIEDYYSLDDDISYGSIMNDTFGDIFLKRYESILEKFKNDKNMLTYAECFIRTAECIRIEDDGCFRWFQVVASPTYEVLPGSQTLSWDGLGYETILYILLNKFPQRTDFNIDNWISFNKTVTKINIEDNSVRILTQDGAEFRSDYVVFTPSLGVLKHNGHSLFEPSLSAQKMNAIETLGFDGGMKVIFHFSERWLVDGEKIYFVWSDEDKSAFKRDIHFGPRKDNDHWLSWFSNIAMAPNNPNVLIGWFVGPMVPEIEELTDEELEIGTLYAMRRVLGKTFNVPDPIKVIQ</sequence>
<dbReference type="Pfam" id="PF01593">
    <property type="entry name" value="Amino_oxidase"/>
    <property type="match status" value="2"/>
</dbReference>
<dbReference type="SUPFAM" id="SSF54373">
    <property type="entry name" value="FAD-linked reductases, C-terminal domain"/>
    <property type="match status" value="1"/>
</dbReference>
<feature type="signal peptide" evidence="1">
    <location>
        <begin position="1"/>
        <end position="17"/>
    </location>
</feature>
<evidence type="ECO:0000256" key="1">
    <source>
        <dbReference type="SAM" id="SignalP"/>
    </source>
</evidence>
<reference evidence="3 4" key="1">
    <citation type="submission" date="2023-03" db="EMBL/GenBank/DDBJ databases">
        <title>Genome insight into feeding habits of ladybird beetles.</title>
        <authorList>
            <person name="Li H.-S."/>
            <person name="Huang Y.-H."/>
            <person name="Pang H."/>
        </authorList>
    </citation>
    <scope>NUCLEOTIDE SEQUENCE [LARGE SCALE GENOMIC DNA]</scope>
    <source>
        <strain evidence="3">SYSU_2023b</strain>
        <tissue evidence="3">Whole body</tissue>
    </source>
</reference>
<dbReference type="Proteomes" id="UP001431783">
    <property type="component" value="Unassembled WGS sequence"/>
</dbReference>
<proteinExistence type="predicted"/>
<evidence type="ECO:0000313" key="3">
    <source>
        <dbReference type="EMBL" id="KAK9887447.1"/>
    </source>
</evidence>
<dbReference type="PANTHER" id="PTHR10742:SF398">
    <property type="entry name" value="AMINE OXIDASE DOMAIN-CONTAINING PROTEIN-RELATED"/>
    <property type="match status" value="1"/>
</dbReference>
<evidence type="ECO:0000313" key="4">
    <source>
        <dbReference type="Proteomes" id="UP001431783"/>
    </source>
</evidence>
<comment type="caution">
    <text evidence="3">The sequence shown here is derived from an EMBL/GenBank/DDBJ whole genome shotgun (WGS) entry which is preliminary data.</text>
</comment>
<organism evidence="3 4">
    <name type="scientific">Henosepilachna vigintioctopunctata</name>
    <dbReference type="NCBI Taxonomy" id="420089"/>
    <lineage>
        <taxon>Eukaryota</taxon>
        <taxon>Metazoa</taxon>
        <taxon>Ecdysozoa</taxon>
        <taxon>Arthropoda</taxon>
        <taxon>Hexapoda</taxon>
        <taxon>Insecta</taxon>
        <taxon>Pterygota</taxon>
        <taxon>Neoptera</taxon>
        <taxon>Endopterygota</taxon>
        <taxon>Coleoptera</taxon>
        <taxon>Polyphaga</taxon>
        <taxon>Cucujiformia</taxon>
        <taxon>Coccinelloidea</taxon>
        <taxon>Coccinellidae</taxon>
        <taxon>Epilachninae</taxon>
        <taxon>Epilachnini</taxon>
        <taxon>Henosepilachna</taxon>
    </lineage>
</organism>
<dbReference type="Gene3D" id="3.50.50.60">
    <property type="entry name" value="FAD/NAD(P)-binding domain"/>
    <property type="match status" value="1"/>
</dbReference>
<keyword evidence="1" id="KW-0732">Signal</keyword>
<dbReference type="AlphaFoldDB" id="A0AAW1V578"/>
<feature type="chain" id="PRO_5043856081" description="Amine oxidase domain-containing protein" evidence="1">
    <location>
        <begin position="18"/>
        <end position="403"/>
    </location>
</feature>
<dbReference type="Gene3D" id="3.90.660.10">
    <property type="match status" value="1"/>
</dbReference>
<dbReference type="EMBL" id="JARQZJ010000110">
    <property type="protein sequence ID" value="KAK9887447.1"/>
    <property type="molecule type" value="Genomic_DNA"/>
</dbReference>
<dbReference type="PANTHER" id="PTHR10742">
    <property type="entry name" value="FLAVIN MONOAMINE OXIDASE"/>
    <property type="match status" value="1"/>
</dbReference>
<dbReference type="InterPro" id="IPR002937">
    <property type="entry name" value="Amino_oxidase"/>
</dbReference>
<protein>
    <recommendedName>
        <fullName evidence="2">Amine oxidase domain-containing protein</fullName>
    </recommendedName>
</protein>
<dbReference type="GO" id="GO:0046592">
    <property type="term" value="F:polyamine oxidase activity"/>
    <property type="evidence" value="ECO:0007669"/>
    <property type="project" value="TreeGrafter"/>
</dbReference>
<name>A0AAW1V578_9CUCU</name>
<accession>A0AAW1V578</accession>
<dbReference type="InterPro" id="IPR050281">
    <property type="entry name" value="Flavin_monoamine_oxidase"/>
</dbReference>